<dbReference type="InterPro" id="IPR036388">
    <property type="entry name" value="WH-like_DNA-bd_sf"/>
</dbReference>
<dbReference type="EMBL" id="LSBJ02000002">
    <property type="protein sequence ID" value="OAQ69671.2"/>
    <property type="molecule type" value="Genomic_DNA"/>
</dbReference>
<dbReference type="Pfam" id="PF00891">
    <property type="entry name" value="Methyltransf_2"/>
    <property type="match status" value="1"/>
</dbReference>
<dbReference type="InterPro" id="IPR029063">
    <property type="entry name" value="SAM-dependent_MTases_sf"/>
</dbReference>
<dbReference type="PANTHER" id="PTHR43712">
    <property type="entry name" value="PUTATIVE (AFU_ORTHOLOGUE AFUA_4G14580)-RELATED"/>
    <property type="match status" value="1"/>
</dbReference>
<feature type="domain" description="O-methyltransferase C-terminal" evidence="4">
    <location>
        <begin position="178"/>
        <end position="413"/>
    </location>
</feature>
<organism evidence="5 6">
    <name type="scientific">Pochonia chlamydosporia 170</name>
    <dbReference type="NCBI Taxonomy" id="1380566"/>
    <lineage>
        <taxon>Eukaryota</taxon>
        <taxon>Fungi</taxon>
        <taxon>Dikarya</taxon>
        <taxon>Ascomycota</taxon>
        <taxon>Pezizomycotina</taxon>
        <taxon>Sordariomycetes</taxon>
        <taxon>Hypocreomycetidae</taxon>
        <taxon>Hypocreales</taxon>
        <taxon>Clavicipitaceae</taxon>
        <taxon>Pochonia</taxon>
    </lineage>
</organism>
<dbReference type="Gene3D" id="3.40.50.150">
    <property type="entry name" value="Vaccinia Virus protein VP39"/>
    <property type="match status" value="1"/>
</dbReference>
<dbReference type="GeneID" id="28853819"/>
<dbReference type="InterPro" id="IPR016461">
    <property type="entry name" value="COMT-like"/>
</dbReference>
<reference evidence="5 6" key="1">
    <citation type="journal article" date="2016" name="PLoS Pathog.">
        <title>Biosynthesis of antibiotic leucinostatins in bio-control fungus Purpureocillium lilacinum and their inhibition on phytophthora revealed by genome mining.</title>
        <authorList>
            <person name="Wang G."/>
            <person name="Liu Z."/>
            <person name="Lin R."/>
            <person name="Li E."/>
            <person name="Mao Z."/>
            <person name="Ling J."/>
            <person name="Yang Y."/>
            <person name="Yin W.B."/>
            <person name="Xie B."/>
        </authorList>
    </citation>
    <scope>NUCLEOTIDE SEQUENCE [LARGE SCALE GENOMIC DNA]</scope>
    <source>
        <strain evidence="5">170</strain>
    </source>
</reference>
<dbReference type="InterPro" id="IPR001077">
    <property type="entry name" value="COMT_C"/>
</dbReference>
<dbReference type="InterPro" id="IPR036390">
    <property type="entry name" value="WH_DNA-bd_sf"/>
</dbReference>
<keyword evidence="1" id="KW-0489">Methyltransferase</keyword>
<evidence type="ECO:0000256" key="3">
    <source>
        <dbReference type="ARBA" id="ARBA00022691"/>
    </source>
</evidence>
<keyword evidence="6" id="KW-1185">Reference proteome</keyword>
<dbReference type="KEGG" id="pchm:VFPPC_11723"/>
<evidence type="ECO:0000313" key="6">
    <source>
        <dbReference type="Proteomes" id="UP000078397"/>
    </source>
</evidence>
<keyword evidence="3" id="KW-0949">S-adenosyl-L-methionine</keyword>
<gene>
    <name evidence="5" type="ORF">VFPPC_11723</name>
</gene>
<dbReference type="GO" id="GO:0008171">
    <property type="term" value="F:O-methyltransferase activity"/>
    <property type="evidence" value="ECO:0007669"/>
    <property type="project" value="InterPro"/>
</dbReference>
<dbReference type="AlphaFoldDB" id="A0A179FX35"/>
<evidence type="ECO:0000313" key="5">
    <source>
        <dbReference type="EMBL" id="OAQ69671.2"/>
    </source>
</evidence>
<name>A0A179FX35_METCM</name>
<sequence>MSTPKENELLRVAEDILKHAKDLVEYLSAQSITPPSLDVGARTELWNGHTGEIEQHRTAISGLTQYLDKLVQGPHGFLHEYVSTNWEHGALYTLLEYNVLEAIPLHGMVTIGQLAEKAALPAEKLLRICRLAACVGILKETDDGVFAHTVVSEEMVRDVGYKSFIAFQLYETRVASAHLADSFRKPNSFWTGQSAFDYAWGSSMYEWHAKHPRIGNRFARAMESVSKTLDPGNDMIIDWFRRRPMICEDEKCLVVDVAGKAGSFAVDLANTFPKLHIQVQDSTVAALNKGKESLQPELSERVTFQERELFLTRSLSEHTKMDQDGIIPLVFLMRSVMWCHDDDKCIKLIRSFVPVLQHPSQPTLLISDLVSPARGTFEPHVERAFRRRDVTLMTMHNAKQRTSREWLTLLQEASPHFKVEYFEEYTSHSCRGLWQIQLESEF</sequence>
<proteinExistence type="predicted"/>
<dbReference type="GO" id="GO:0032259">
    <property type="term" value="P:methylation"/>
    <property type="evidence" value="ECO:0007669"/>
    <property type="project" value="UniProtKB-KW"/>
</dbReference>
<dbReference type="RefSeq" id="XP_022284541.1">
    <property type="nucleotide sequence ID" value="XM_022428774.1"/>
</dbReference>
<accession>A0A179FX35</accession>
<dbReference type="PANTHER" id="PTHR43712:SF12">
    <property type="entry name" value="STERIGMATOCYSTIN 8-O-METHYLTRANSFERASE"/>
    <property type="match status" value="1"/>
</dbReference>
<evidence type="ECO:0000259" key="4">
    <source>
        <dbReference type="Pfam" id="PF00891"/>
    </source>
</evidence>
<dbReference type="SUPFAM" id="SSF46785">
    <property type="entry name" value="Winged helix' DNA-binding domain"/>
    <property type="match status" value="1"/>
</dbReference>
<evidence type="ECO:0000256" key="2">
    <source>
        <dbReference type="ARBA" id="ARBA00022679"/>
    </source>
</evidence>
<evidence type="ECO:0000256" key="1">
    <source>
        <dbReference type="ARBA" id="ARBA00022603"/>
    </source>
</evidence>
<dbReference type="SUPFAM" id="SSF53335">
    <property type="entry name" value="S-adenosyl-L-methionine-dependent methyltransferases"/>
    <property type="match status" value="1"/>
</dbReference>
<keyword evidence="2" id="KW-0808">Transferase</keyword>
<dbReference type="OrthoDB" id="1606438at2759"/>
<dbReference type="PROSITE" id="PS51683">
    <property type="entry name" value="SAM_OMT_II"/>
    <property type="match status" value="1"/>
</dbReference>
<dbReference type="Gene3D" id="1.10.10.10">
    <property type="entry name" value="Winged helix-like DNA-binding domain superfamily/Winged helix DNA-binding domain"/>
    <property type="match status" value="1"/>
</dbReference>
<protein>
    <submittedName>
        <fullName evidence="5">O-methyltransferase</fullName>
    </submittedName>
</protein>
<comment type="caution">
    <text evidence="5">The sequence shown here is derived from an EMBL/GenBank/DDBJ whole genome shotgun (WGS) entry which is preliminary data.</text>
</comment>
<dbReference type="Proteomes" id="UP000078397">
    <property type="component" value="Unassembled WGS sequence"/>
</dbReference>